<organism evidence="2 3">
    <name type="scientific">Metabacillus mangrovi</name>
    <dbReference type="NCBI Taxonomy" id="1491830"/>
    <lineage>
        <taxon>Bacteria</taxon>
        <taxon>Bacillati</taxon>
        <taxon>Bacillota</taxon>
        <taxon>Bacilli</taxon>
        <taxon>Bacillales</taxon>
        <taxon>Bacillaceae</taxon>
        <taxon>Metabacillus</taxon>
    </lineage>
</organism>
<feature type="chain" id="PRO_5031020698" description="Lipoprotein" evidence="1">
    <location>
        <begin position="23"/>
        <end position="365"/>
    </location>
</feature>
<name>A0A7X2S7T7_9BACI</name>
<feature type="signal peptide" evidence="1">
    <location>
        <begin position="1"/>
        <end position="22"/>
    </location>
</feature>
<reference evidence="2 3" key="1">
    <citation type="journal article" date="2017" name="Int. J. Syst. Evol. Microbiol.">
        <title>Bacillus mangrovi sp. nov., isolated from a sediment sample from a mangrove forest.</title>
        <authorList>
            <person name="Gupta V."/>
            <person name="Singh P.K."/>
            <person name="Korpole S."/>
            <person name="Tanuku N.R.S."/>
            <person name="Pinnaka A.K."/>
        </authorList>
    </citation>
    <scope>NUCLEOTIDE SEQUENCE [LARGE SCALE GENOMIC DNA]</scope>
    <source>
        <strain evidence="2 3">KCTC 33872</strain>
    </source>
</reference>
<sequence>MKKSALLLWVSSIFLLSSCSFSSSGTYYIHFPKETSPALSDYIRERNTQGSENLLRKTDGSYIISRRNLNDEKNMDYYSYSERDLTNLYSPILKGDHAFEDINTLMGTFKENLWDPIENPIYNRLPLISIENDNQLNIKTSTASKVLNLQQLSNNKITTQDELVINMISSNKQGFVLEMRIPIKKMVFYLFSFNNFSSSDVINKEEFENGTHSERMKKYVLLFKKDDKQEYVSFLNQIFSVKNNAVFQVRNGDLISMDGMFVYLNGTFEGISEGKQKIQTIKDYAESNDQYHAAFNLDYGAIAKELDLKTSGKPNTSIQYFNKDYVVIKIIYNGIIWGQAGAPTVIVDLQKDKEKPDFYLFGLAS</sequence>
<dbReference type="RefSeq" id="WP_155113359.1">
    <property type="nucleotide sequence ID" value="NZ_WMIB01000019.1"/>
</dbReference>
<keyword evidence="1" id="KW-0732">Signal</keyword>
<evidence type="ECO:0000313" key="2">
    <source>
        <dbReference type="EMBL" id="MTH54848.1"/>
    </source>
</evidence>
<dbReference type="PROSITE" id="PS51257">
    <property type="entry name" value="PROKAR_LIPOPROTEIN"/>
    <property type="match status" value="1"/>
</dbReference>
<proteinExistence type="predicted"/>
<comment type="caution">
    <text evidence="2">The sequence shown here is derived from an EMBL/GenBank/DDBJ whole genome shotgun (WGS) entry which is preliminary data.</text>
</comment>
<dbReference type="Proteomes" id="UP000434639">
    <property type="component" value="Unassembled WGS sequence"/>
</dbReference>
<keyword evidence="3" id="KW-1185">Reference proteome</keyword>
<evidence type="ECO:0000313" key="3">
    <source>
        <dbReference type="Proteomes" id="UP000434639"/>
    </source>
</evidence>
<accession>A0A7X2S7T7</accession>
<dbReference type="OrthoDB" id="2936477at2"/>
<dbReference type="AlphaFoldDB" id="A0A7X2S7T7"/>
<dbReference type="EMBL" id="WMIB01000019">
    <property type="protein sequence ID" value="MTH54848.1"/>
    <property type="molecule type" value="Genomic_DNA"/>
</dbReference>
<gene>
    <name evidence="2" type="ORF">GKZ89_15705</name>
</gene>
<evidence type="ECO:0000256" key="1">
    <source>
        <dbReference type="SAM" id="SignalP"/>
    </source>
</evidence>
<protein>
    <recommendedName>
        <fullName evidence="4">Lipoprotein</fullName>
    </recommendedName>
</protein>
<evidence type="ECO:0008006" key="4">
    <source>
        <dbReference type="Google" id="ProtNLM"/>
    </source>
</evidence>